<dbReference type="Proteomes" id="UP000198211">
    <property type="component" value="Unassembled WGS sequence"/>
</dbReference>
<sequence>MSDRHRGKDPAVYVTSQIRAEAVMYKSLPRTLPPAYDWGFGVKGLSITYFKFMDRKQRMQWKTREVPTLQISKQQLTSNLPRTLQPYLRWSTQLACLGRLHSDFTCRNRCRLDDPLLQENIQDIQECRGLGLEEKAATTTPVAACSNISIAPTLTQLHFDQEEPRKDMIQVPPRCQSEGLGGGHEGRAHFVPKSLDLVVKVEIKKRFGGLKRCTESLTLHR</sequence>
<evidence type="ECO:0000313" key="1">
    <source>
        <dbReference type="EMBL" id="OWY95314.1"/>
    </source>
</evidence>
<reference evidence="2" key="1">
    <citation type="submission" date="2017-03" db="EMBL/GenBank/DDBJ databases">
        <title>Phytopthora megakarya and P. palmivora, two closely related causual agents of cacao black pod achieved similar genome size and gene model numbers by different mechanisms.</title>
        <authorList>
            <person name="Ali S."/>
            <person name="Shao J."/>
            <person name="Larry D.J."/>
            <person name="Kronmiller B."/>
            <person name="Shen D."/>
            <person name="Strem M.D."/>
            <person name="Melnick R.L."/>
            <person name="Guiltinan M.J."/>
            <person name="Tyler B.M."/>
            <person name="Meinhardt L.W."/>
            <person name="Bailey B.A."/>
        </authorList>
    </citation>
    <scope>NUCLEOTIDE SEQUENCE [LARGE SCALE GENOMIC DNA]</scope>
    <source>
        <strain evidence="2">zdho120</strain>
    </source>
</reference>
<comment type="caution">
    <text evidence="1">The sequence shown here is derived from an EMBL/GenBank/DDBJ whole genome shotgun (WGS) entry which is preliminary data.</text>
</comment>
<name>A0A225UQE2_9STRA</name>
<organism evidence="1 2">
    <name type="scientific">Phytophthora megakarya</name>
    <dbReference type="NCBI Taxonomy" id="4795"/>
    <lineage>
        <taxon>Eukaryota</taxon>
        <taxon>Sar</taxon>
        <taxon>Stramenopiles</taxon>
        <taxon>Oomycota</taxon>
        <taxon>Peronosporomycetes</taxon>
        <taxon>Peronosporales</taxon>
        <taxon>Peronosporaceae</taxon>
        <taxon>Phytophthora</taxon>
    </lineage>
</organism>
<accession>A0A225UQE2</accession>
<dbReference type="AlphaFoldDB" id="A0A225UQE2"/>
<dbReference type="OrthoDB" id="142631at2759"/>
<dbReference type="EMBL" id="NBNE01013099">
    <property type="protein sequence ID" value="OWY95314.1"/>
    <property type="molecule type" value="Genomic_DNA"/>
</dbReference>
<gene>
    <name evidence="1" type="ORF">PHMEG_00034714</name>
</gene>
<proteinExistence type="predicted"/>
<protein>
    <submittedName>
        <fullName evidence="1">Uncharacterized protein</fullName>
    </submittedName>
</protein>
<evidence type="ECO:0000313" key="2">
    <source>
        <dbReference type="Proteomes" id="UP000198211"/>
    </source>
</evidence>
<keyword evidence="2" id="KW-1185">Reference proteome</keyword>